<keyword evidence="2" id="KW-0812">Transmembrane</keyword>
<evidence type="ECO:0000313" key="4">
    <source>
        <dbReference type="Proteomes" id="UP000199013"/>
    </source>
</evidence>
<evidence type="ECO:0000256" key="2">
    <source>
        <dbReference type="SAM" id="Phobius"/>
    </source>
</evidence>
<keyword evidence="2" id="KW-1133">Transmembrane helix</keyword>
<proteinExistence type="predicted"/>
<feature type="transmembrane region" description="Helical" evidence="2">
    <location>
        <begin position="92"/>
        <end position="110"/>
    </location>
</feature>
<protein>
    <submittedName>
        <fullName evidence="3">Uncharacterized protein</fullName>
    </submittedName>
</protein>
<evidence type="ECO:0000256" key="1">
    <source>
        <dbReference type="SAM" id="MobiDB-lite"/>
    </source>
</evidence>
<name>A0A1C3NVZ3_9ACTN</name>
<accession>A0A1C3NVZ3</accession>
<dbReference type="EMBL" id="FLUV01000677">
    <property type="protein sequence ID" value="SBW20183.1"/>
    <property type="molecule type" value="Genomic_DNA"/>
</dbReference>
<dbReference type="AlphaFoldDB" id="A0A1C3NVZ3"/>
<keyword evidence="4" id="KW-1185">Reference proteome</keyword>
<feature type="region of interest" description="Disordered" evidence="1">
    <location>
        <begin position="272"/>
        <end position="293"/>
    </location>
</feature>
<sequence>MAVLVPVALTGAVGAVRADTRKPVLAAWGVVVVGLAGAAVETHAGGAGRTGELAAAQLAVAIIGMLLACALSVTGARGALRRHPLGWRQVTALSLGGAVAAGPLAGALMVADAGEVAAGAAARAGGMAVSVLAVAQMSGQDARVLVLRQPSRDSPVGYTLTDARGPRLDATFAAMSASGGAAVGAVVADLVVGRAAAAGGLAALAVRAVVVPRAGASPLLVATLDSVPGLVREQVADDAVVWRCLPSGPAGLPGAVLPGAVLPGAGAPGAVPDAPGVAPARRAASGAAAGSPR</sequence>
<keyword evidence="2" id="KW-0472">Membrane</keyword>
<gene>
    <name evidence="3" type="ORF">FDG2_1617</name>
</gene>
<evidence type="ECO:0000313" key="3">
    <source>
        <dbReference type="EMBL" id="SBW20183.1"/>
    </source>
</evidence>
<organism evidence="3 4">
    <name type="scientific">Candidatus Protofrankia californiensis</name>
    <dbReference type="NCBI Taxonomy" id="1839754"/>
    <lineage>
        <taxon>Bacteria</taxon>
        <taxon>Bacillati</taxon>
        <taxon>Actinomycetota</taxon>
        <taxon>Actinomycetes</taxon>
        <taxon>Frankiales</taxon>
        <taxon>Frankiaceae</taxon>
        <taxon>Protofrankia</taxon>
    </lineage>
</organism>
<feature type="transmembrane region" description="Helical" evidence="2">
    <location>
        <begin position="58"/>
        <end position="80"/>
    </location>
</feature>
<dbReference type="Proteomes" id="UP000199013">
    <property type="component" value="Unassembled WGS sequence"/>
</dbReference>
<reference evidence="4" key="1">
    <citation type="submission" date="2016-02" db="EMBL/GenBank/DDBJ databases">
        <authorList>
            <person name="Wibberg D."/>
        </authorList>
    </citation>
    <scope>NUCLEOTIDE SEQUENCE [LARGE SCALE GENOMIC DNA]</scope>
</reference>